<dbReference type="AlphaFoldDB" id="A0A554S7I0"/>
<name>A0A554S7I0_9ACTN</name>
<feature type="transmembrane region" description="Helical" evidence="1">
    <location>
        <begin position="107"/>
        <end position="133"/>
    </location>
</feature>
<feature type="transmembrane region" description="Helical" evidence="1">
    <location>
        <begin position="385"/>
        <end position="403"/>
    </location>
</feature>
<evidence type="ECO:0000313" key="4">
    <source>
        <dbReference type="Proteomes" id="UP000316988"/>
    </source>
</evidence>
<keyword evidence="4" id="KW-1185">Reference proteome</keyword>
<dbReference type="PANTHER" id="PTHR35342">
    <property type="entry name" value="TRICARBOXYLIC TRANSPORT PROTEIN"/>
    <property type="match status" value="1"/>
</dbReference>
<sequence length="508" mass="52732">MWDNLSLGFSTALTPENLLLCFIGVLAGTIIGLLPGLGATTGVAVLLPLTFTLDPVSALIMLAGIYYGAQYGGTITSVLISTPGEPNSIMTTLDGYQMARRGRAGPALAIAAVGSFFAAIVSLILLALVAPPLAQIALKFGPPEQLALVVLGFVIISTVSGDSQIKGLLMTACGVLLATVGIDSATGTTRFTFGQLDLLSGISLIAVVVGLFALGEVLAQLSIGEAKPIRTRLREMLLSKEDLRRSRAPIMRGTGVGFAFGALPGGGSTLASFIAYGLEKRVSPNRAEFGKGAIEGVAAPESANNAAANANFIPTLVLGIPGGATTAVLLGAFTLYGITPGPLLFEQQPTLVWGLLASFFIGNVILLVLNLPMAPVFAQLLRLPYGYLYPLILCSSLLGAFAEENAIFDVWVAIAFGIVGYFIFRVGLPVAPLVIGMVLGALFEKTLVQTSSMGSGSFGILLDRPIALGILAVAALLLVVPAVLARRRRLRVAHTSLVSSESKKDTHV</sequence>
<feature type="transmembrane region" description="Helical" evidence="1">
    <location>
        <begin position="312"/>
        <end position="338"/>
    </location>
</feature>
<feature type="transmembrane region" description="Helical" evidence="1">
    <location>
        <begin position="466"/>
        <end position="485"/>
    </location>
</feature>
<keyword evidence="1" id="KW-0812">Transmembrane</keyword>
<keyword evidence="1" id="KW-1133">Transmembrane helix</keyword>
<evidence type="ECO:0000256" key="1">
    <source>
        <dbReference type="SAM" id="Phobius"/>
    </source>
</evidence>
<feature type="domain" description="DUF112" evidence="2">
    <location>
        <begin position="18"/>
        <end position="435"/>
    </location>
</feature>
<evidence type="ECO:0000259" key="2">
    <source>
        <dbReference type="Pfam" id="PF01970"/>
    </source>
</evidence>
<dbReference type="EMBL" id="VLNT01000009">
    <property type="protein sequence ID" value="TSD62308.1"/>
    <property type="molecule type" value="Genomic_DNA"/>
</dbReference>
<accession>A0A554S7I0</accession>
<dbReference type="RefSeq" id="WP_143913742.1">
    <property type="nucleotide sequence ID" value="NZ_VLNT01000009.1"/>
</dbReference>
<proteinExistence type="predicted"/>
<gene>
    <name evidence="3" type="ORF">FNM00_11765</name>
</gene>
<keyword evidence="1" id="KW-0472">Membrane</keyword>
<feature type="transmembrane region" description="Helical" evidence="1">
    <location>
        <begin position="168"/>
        <end position="186"/>
    </location>
</feature>
<organism evidence="3 4">
    <name type="scientific">Aeromicrobium piscarium</name>
    <dbReference type="NCBI Taxonomy" id="2590901"/>
    <lineage>
        <taxon>Bacteria</taxon>
        <taxon>Bacillati</taxon>
        <taxon>Actinomycetota</taxon>
        <taxon>Actinomycetes</taxon>
        <taxon>Propionibacteriales</taxon>
        <taxon>Nocardioidaceae</taxon>
        <taxon>Aeromicrobium</taxon>
    </lineage>
</organism>
<dbReference type="OrthoDB" id="9781349at2"/>
<feature type="transmembrane region" description="Helical" evidence="1">
    <location>
        <begin position="350"/>
        <end position="373"/>
    </location>
</feature>
<comment type="caution">
    <text evidence="3">The sequence shown here is derived from an EMBL/GenBank/DDBJ whole genome shotgun (WGS) entry which is preliminary data.</text>
</comment>
<protein>
    <submittedName>
        <fullName evidence="3">Tripartite tricarboxylate transporter permease</fullName>
    </submittedName>
</protein>
<reference evidence="3 4" key="1">
    <citation type="submission" date="2019-07" db="EMBL/GenBank/DDBJ databases">
        <authorList>
            <person name="Zhao L.H."/>
        </authorList>
    </citation>
    <scope>NUCLEOTIDE SEQUENCE [LARGE SCALE GENOMIC DNA]</scope>
    <source>
        <strain evidence="3 4">Co35</strain>
    </source>
</reference>
<feature type="transmembrane region" description="Helical" evidence="1">
    <location>
        <begin position="18"/>
        <end position="37"/>
    </location>
</feature>
<evidence type="ECO:0000313" key="3">
    <source>
        <dbReference type="EMBL" id="TSD62308.1"/>
    </source>
</evidence>
<dbReference type="Pfam" id="PF01970">
    <property type="entry name" value="TctA"/>
    <property type="match status" value="1"/>
</dbReference>
<dbReference type="InterPro" id="IPR002823">
    <property type="entry name" value="DUF112_TM"/>
</dbReference>
<feature type="transmembrane region" description="Helical" evidence="1">
    <location>
        <begin position="145"/>
        <end position="161"/>
    </location>
</feature>
<dbReference type="Proteomes" id="UP000316988">
    <property type="component" value="Unassembled WGS sequence"/>
</dbReference>
<feature type="transmembrane region" description="Helical" evidence="1">
    <location>
        <begin position="198"/>
        <end position="223"/>
    </location>
</feature>
<feature type="transmembrane region" description="Helical" evidence="1">
    <location>
        <begin position="254"/>
        <end position="276"/>
    </location>
</feature>
<dbReference type="PANTHER" id="PTHR35342:SF5">
    <property type="entry name" value="TRICARBOXYLIC TRANSPORT PROTEIN"/>
    <property type="match status" value="1"/>
</dbReference>
<feature type="transmembrane region" description="Helical" evidence="1">
    <location>
        <begin position="410"/>
        <end position="443"/>
    </location>
</feature>